<accession>A0AAD1RPS6</accession>
<evidence type="ECO:0000313" key="2">
    <source>
        <dbReference type="EMBL" id="CAH2275848.1"/>
    </source>
</evidence>
<feature type="compositionally biased region" description="Low complexity" evidence="1">
    <location>
        <begin position="22"/>
        <end position="37"/>
    </location>
</feature>
<dbReference type="AlphaFoldDB" id="A0AAD1RPS6"/>
<organism evidence="2 3">
    <name type="scientific">Pelobates cultripes</name>
    <name type="common">Western spadefoot toad</name>
    <dbReference type="NCBI Taxonomy" id="61616"/>
    <lineage>
        <taxon>Eukaryota</taxon>
        <taxon>Metazoa</taxon>
        <taxon>Chordata</taxon>
        <taxon>Craniata</taxon>
        <taxon>Vertebrata</taxon>
        <taxon>Euteleostomi</taxon>
        <taxon>Amphibia</taxon>
        <taxon>Batrachia</taxon>
        <taxon>Anura</taxon>
        <taxon>Pelobatoidea</taxon>
        <taxon>Pelobatidae</taxon>
        <taxon>Pelobates</taxon>
    </lineage>
</organism>
<evidence type="ECO:0000256" key="1">
    <source>
        <dbReference type="SAM" id="MobiDB-lite"/>
    </source>
</evidence>
<reference evidence="2" key="1">
    <citation type="submission" date="2022-03" db="EMBL/GenBank/DDBJ databases">
        <authorList>
            <person name="Alioto T."/>
            <person name="Alioto T."/>
            <person name="Gomez Garrido J."/>
        </authorList>
    </citation>
    <scope>NUCLEOTIDE SEQUENCE</scope>
</reference>
<protein>
    <recommendedName>
        <fullName evidence="4">L1 transposable element RRM domain-containing protein</fullName>
    </recommendedName>
</protein>
<dbReference type="Proteomes" id="UP001295444">
    <property type="component" value="Chromosome 03"/>
</dbReference>
<proteinExistence type="predicted"/>
<evidence type="ECO:0000313" key="3">
    <source>
        <dbReference type="Proteomes" id="UP001295444"/>
    </source>
</evidence>
<dbReference type="Gene3D" id="3.30.70.1820">
    <property type="entry name" value="L1 transposable element, RRM domain"/>
    <property type="match status" value="1"/>
</dbReference>
<dbReference type="EMBL" id="OW240914">
    <property type="protein sequence ID" value="CAH2275848.1"/>
    <property type="molecule type" value="Genomic_DNA"/>
</dbReference>
<dbReference type="PANTHER" id="PTHR11505">
    <property type="entry name" value="L1 TRANSPOSABLE ELEMENT-RELATED"/>
    <property type="match status" value="1"/>
</dbReference>
<keyword evidence="3" id="KW-1185">Reference proteome</keyword>
<dbReference type="InterPro" id="IPR004244">
    <property type="entry name" value="Transposase_22"/>
</dbReference>
<gene>
    <name evidence="2" type="ORF">PECUL_23A012308</name>
</gene>
<evidence type="ECO:0008006" key="4">
    <source>
        <dbReference type="Google" id="ProtNLM"/>
    </source>
</evidence>
<sequence>MDDYFSTPQPLADTRGSEKMAPASPGTSSRTGSTPGSLTCGSPRDALTQLSADLAAVAANMLTRGDKADLIAELRTAIREEITAVRQDLTVLEQRVDALEVHQLQATQHQQATELAATRQGNIILDLRRQVEDLDNRGRCSNIRVRGVPESDDETPRELLEGLFTQILGDEASPDFGLERAHRALRAPCRDGQPRDLICCLQFFQLKEALMRAARTQRSIRYMDSQIALYQDLSTLTLDARRALKPITSVLREKRIPYKWGHPFSLQARVGNQWHTEVAE</sequence>
<name>A0AAD1RPS6_PELCU</name>
<feature type="region of interest" description="Disordered" evidence="1">
    <location>
        <begin position="1"/>
        <end position="39"/>
    </location>
</feature>